<dbReference type="KEGG" id="tng:GSTEN00007080G001"/>
<evidence type="ECO:0000313" key="1">
    <source>
        <dbReference type="EMBL" id="CAF92041.1"/>
    </source>
</evidence>
<accession>Q4T4Z1</accession>
<reference evidence="1" key="2">
    <citation type="submission" date="2004-02" db="EMBL/GenBank/DDBJ databases">
        <authorList>
            <consortium name="Genoscope"/>
            <consortium name="Whitehead Institute Centre for Genome Research"/>
        </authorList>
    </citation>
    <scope>NUCLEOTIDE SEQUENCE</scope>
</reference>
<reference evidence="1" key="1">
    <citation type="journal article" date="2004" name="Nature">
        <title>Genome duplication in the teleost fish Tetraodon nigroviridis reveals the early vertebrate proto-karyotype.</title>
        <authorList>
            <person name="Jaillon O."/>
            <person name="Aury J.-M."/>
            <person name="Brunet F."/>
            <person name="Petit J.-L."/>
            <person name="Stange-Thomann N."/>
            <person name="Mauceli E."/>
            <person name="Bouneau L."/>
            <person name="Fischer C."/>
            <person name="Ozouf-Costaz C."/>
            <person name="Bernot A."/>
            <person name="Nicaud S."/>
            <person name="Jaffe D."/>
            <person name="Fisher S."/>
            <person name="Lutfalla G."/>
            <person name="Dossat C."/>
            <person name="Segurens B."/>
            <person name="Dasilva C."/>
            <person name="Salanoubat M."/>
            <person name="Levy M."/>
            <person name="Boudet N."/>
            <person name="Castellano S."/>
            <person name="Anthouard V."/>
            <person name="Jubin C."/>
            <person name="Castelli V."/>
            <person name="Katinka M."/>
            <person name="Vacherie B."/>
            <person name="Biemont C."/>
            <person name="Skalli Z."/>
            <person name="Cattolico L."/>
            <person name="Poulain J."/>
            <person name="De Berardinis V."/>
            <person name="Cruaud C."/>
            <person name="Duprat S."/>
            <person name="Brottier P."/>
            <person name="Coutanceau J.-P."/>
            <person name="Gouzy J."/>
            <person name="Parra G."/>
            <person name="Lardier G."/>
            <person name="Chapple C."/>
            <person name="McKernan K.J."/>
            <person name="McEwan P."/>
            <person name="Bosak S."/>
            <person name="Kellis M."/>
            <person name="Volff J.-N."/>
            <person name="Guigo R."/>
            <person name="Zody M.C."/>
            <person name="Mesirov J."/>
            <person name="Lindblad-Toh K."/>
            <person name="Birren B."/>
            <person name="Nusbaum C."/>
            <person name="Kahn D."/>
            <person name="Robinson-Rechavi M."/>
            <person name="Laudet V."/>
            <person name="Schachter V."/>
            <person name="Quetier F."/>
            <person name="Saurin W."/>
            <person name="Scarpelli C."/>
            <person name="Wincker P."/>
            <person name="Lander E.S."/>
            <person name="Weissenbach J."/>
            <person name="Roest Crollius H."/>
        </authorList>
    </citation>
    <scope>NUCLEOTIDE SEQUENCE [LARGE SCALE GENOMIC DNA]</scope>
</reference>
<comment type="caution">
    <text evidence="1">The sequence shown here is derived from an EMBL/GenBank/DDBJ whole genome shotgun (WGS) entry which is preliminary data.</text>
</comment>
<dbReference type="OrthoDB" id="9838382at2759"/>
<proteinExistence type="predicted"/>
<sequence>MTQQEFTESLEEALSWIRGVQERLKATDNTHGPRHALEARLRETEVRVPLLQF</sequence>
<dbReference type="AlphaFoldDB" id="Q4T4Z1"/>
<dbReference type="EMBL" id="CAAE01009495">
    <property type="protein sequence ID" value="CAF92041.1"/>
    <property type="molecule type" value="Genomic_DNA"/>
</dbReference>
<gene>
    <name evidence="1" type="ORF">GSTENG00007080001</name>
</gene>
<protein>
    <submittedName>
        <fullName evidence="1">(spotted green pufferfish) hypothetical protein</fullName>
    </submittedName>
</protein>
<organism evidence="1">
    <name type="scientific">Tetraodon nigroviridis</name>
    <name type="common">Spotted green pufferfish</name>
    <name type="synonym">Chelonodon nigroviridis</name>
    <dbReference type="NCBI Taxonomy" id="99883"/>
    <lineage>
        <taxon>Eukaryota</taxon>
        <taxon>Metazoa</taxon>
        <taxon>Chordata</taxon>
        <taxon>Craniata</taxon>
        <taxon>Vertebrata</taxon>
        <taxon>Euteleostomi</taxon>
        <taxon>Actinopterygii</taxon>
        <taxon>Neopterygii</taxon>
        <taxon>Teleostei</taxon>
        <taxon>Neoteleostei</taxon>
        <taxon>Acanthomorphata</taxon>
        <taxon>Eupercaria</taxon>
        <taxon>Tetraodontiformes</taxon>
        <taxon>Tetradontoidea</taxon>
        <taxon>Tetraodontidae</taxon>
        <taxon>Tetraodon</taxon>
    </lineage>
</organism>
<name>Q4T4Z1_TETNG</name>